<accession>A0A811UBR9</accession>
<dbReference type="AlphaFoldDB" id="A0A811UBR9"/>
<gene>
    <name evidence="1" type="ORF">CCAP1982_LOCUS5008</name>
</gene>
<evidence type="ECO:0000313" key="2">
    <source>
        <dbReference type="Proteomes" id="UP000606786"/>
    </source>
</evidence>
<proteinExistence type="predicted"/>
<comment type="caution">
    <text evidence="1">The sequence shown here is derived from an EMBL/GenBank/DDBJ whole genome shotgun (WGS) entry which is preliminary data.</text>
</comment>
<feature type="non-terminal residue" evidence="1">
    <location>
        <position position="1"/>
    </location>
</feature>
<protein>
    <submittedName>
        <fullName evidence="1">(Mediterranean fruit fly) hypothetical protein</fullName>
    </submittedName>
</protein>
<keyword evidence="2" id="KW-1185">Reference proteome</keyword>
<name>A0A811UBR9_CERCA</name>
<organism evidence="1 2">
    <name type="scientific">Ceratitis capitata</name>
    <name type="common">Mediterranean fruit fly</name>
    <name type="synonym">Tephritis capitata</name>
    <dbReference type="NCBI Taxonomy" id="7213"/>
    <lineage>
        <taxon>Eukaryota</taxon>
        <taxon>Metazoa</taxon>
        <taxon>Ecdysozoa</taxon>
        <taxon>Arthropoda</taxon>
        <taxon>Hexapoda</taxon>
        <taxon>Insecta</taxon>
        <taxon>Pterygota</taxon>
        <taxon>Neoptera</taxon>
        <taxon>Endopterygota</taxon>
        <taxon>Diptera</taxon>
        <taxon>Brachycera</taxon>
        <taxon>Muscomorpha</taxon>
        <taxon>Tephritoidea</taxon>
        <taxon>Tephritidae</taxon>
        <taxon>Ceratitis</taxon>
        <taxon>Ceratitis</taxon>
    </lineage>
</organism>
<sequence>YSVLEWDVQIAFDYVKKQGLFTLVSLVTLTTTTTPKHDIMRCNATTKPCITSNCLANKANYQKPQPQPENLIKIDTLPICALMHTLIHIHTPTQAK</sequence>
<evidence type="ECO:0000313" key="1">
    <source>
        <dbReference type="EMBL" id="CAD6996329.1"/>
    </source>
</evidence>
<dbReference type="Proteomes" id="UP000606786">
    <property type="component" value="Unassembled WGS sequence"/>
</dbReference>
<dbReference type="EMBL" id="CAJHJT010000001">
    <property type="protein sequence ID" value="CAD6996329.1"/>
    <property type="molecule type" value="Genomic_DNA"/>
</dbReference>
<reference evidence="1" key="1">
    <citation type="submission" date="2020-11" db="EMBL/GenBank/DDBJ databases">
        <authorList>
            <person name="Whitehead M."/>
        </authorList>
    </citation>
    <scope>NUCLEOTIDE SEQUENCE</scope>
    <source>
        <strain evidence="1">EGII</strain>
    </source>
</reference>